<evidence type="ECO:0000313" key="2">
    <source>
        <dbReference type="Proteomes" id="UP001177260"/>
    </source>
</evidence>
<proteinExistence type="predicted"/>
<keyword evidence="2" id="KW-1185">Reference proteome</keyword>
<reference evidence="1 2" key="1">
    <citation type="journal article" date="2023" name="ACS Omega">
        <title>Identification of the Neoaspergillic Acid Biosynthesis Gene Cluster by Establishing an In Vitro CRISPR-Ribonucleoprotein Genetic System in Aspergillus melleus.</title>
        <authorList>
            <person name="Yuan B."/>
            <person name="Grau M.F."/>
            <person name="Murata R.M."/>
            <person name="Torok T."/>
            <person name="Venkateswaran K."/>
            <person name="Stajich J.E."/>
            <person name="Wang C.C.C."/>
        </authorList>
    </citation>
    <scope>NUCLEOTIDE SEQUENCE [LARGE SCALE GENOMIC DNA]</scope>
    <source>
        <strain evidence="1 2">IMV 1140</strain>
    </source>
</reference>
<accession>A0ACC3BBW3</accession>
<sequence>MSAARPRGPIVSFPKALLPSPKTSLTGRTILLEKLELKHADDLFKLVGESDTSRTSLWDYMGDGPYADPNAFRDAIGGKSASNDPFFFAVIDKRDSQPSYGKPIGFLSLMRITPNQLTIEIGNVLFSSTLQRTTGATEAFYLLAAHAFQDLGYRRLEWKCDSLNEPSRKAALRLGFSYEGTFRQHMVVKSRSRDTAWFSMLKDEWEKGIKLAMERWLSRDNFQEDGTQRRNLQDLRADTDVKRI</sequence>
<name>A0ACC3BBW3_9EURO</name>
<dbReference type="Proteomes" id="UP001177260">
    <property type="component" value="Unassembled WGS sequence"/>
</dbReference>
<organism evidence="1 2">
    <name type="scientific">Aspergillus melleus</name>
    <dbReference type="NCBI Taxonomy" id="138277"/>
    <lineage>
        <taxon>Eukaryota</taxon>
        <taxon>Fungi</taxon>
        <taxon>Dikarya</taxon>
        <taxon>Ascomycota</taxon>
        <taxon>Pezizomycotina</taxon>
        <taxon>Eurotiomycetes</taxon>
        <taxon>Eurotiomycetidae</taxon>
        <taxon>Eurotiales</taxon>
        <taxon>Aspergillaceae</taxon>
        <taxon>Aspergillus</taxon>
        <taxon>Aspergillus subgen. Circumdati</taxon>
    </lineage>
</organism>
<gene>
    <name evidence="1" type="ORF">N8T08_010708</name>
</gene>
<evidence type="ECO:0000313" key="1">
    <source>
        <dbReference type="EMBL" id="KAK1148073.1"/>
    </source>
</evidence>
<comment type="caution">
    <text evidence="1">The sequence shown here is derived from an EMBL/GenBank/DDBJ whole genome shotgun (WGS) entry which is preliminary data.</text>
</comment>
<protein>
    <submittedName>
        <fullName evidence="1">Uncharacterized protein</fullName>
    </submittedName>
</protein>
<dbReference type="EMBL" id="JAOPJF010000009">
    <property type="protein sequence ID" value="KAK1148073.1"/>
    <property type="molecule type" value="Genomic_DNA"/>
</dbReference>